<dbReference type="Proteomes" id="UP001235303">
    <property type="component" value="Unassembled WGS sequence"/>
</dbReference>
<evidence type="ECO:0000313" key="2">
    <source>
        <dbReference type="Proteomes" id="UP001235303"/>
    </source>
</evidence>
<proteinExistence type="predicted"/>
<evidence type="ECO:0000313" key="1">
    <source>
        <dbReference type="EMBL" id="MDJ1168926.1"/>
    </source>
</evidence>
<dbReference type="RefSeq" id="WP_283752690.1">
    <property type="nucleotide sequence ID" value="NZ_JAQOSP010000039.1"/>
</dbReference>
<evidence type="ECO:0008006" key="3">
    <source>
        <dbReference type="Google" id="ProtNLM"/>
    </source>
</evidence>
<organism evidence="1 2">
    <name type="scientific">Roseofilum acuticapitatum BLCC-M154</name>
    <dbReference type="NCBI Taxonomy" id="3022444"/>
    <lineage>
        <taxon>Bacteria</taxon>
        <taxon>Bacillati</taxon>
        <taxon>Cyanobacteriota</taxon>
        <taxon>Cyanophyceae</taxon>
        <taxon>Desertifilales</taxon>
        <taxon>Desertifilaceae</taxon>
        <taxon>Roseofilum</taxon>
        <taxon>Roseofilum acuticapitatum</taxon>
    </lineage>
</organism>
<protein>
    <recommendedName>
        <fullName evidence="3">C2H2-type domain-containing protein</fullName>
    </recommendedName>
</protein>
<accession>A0ABT7APW9</accession>
<comment type="caution">
    <text evidence="1">The sequence shown here is derived from an EMBL/GenBank/DDBJ whole genome shotgun (WGS) entry which is preliminary data.</text>
</comment>
<dbReference type="EMBL" id="JAQOSP010000039">
    <property type="protein sequence ID" value="MDJ1168926.1"/>
    <property type="molecule type" value="Genomic_DNA"/>
</dbReference>
<gene>
    <name evidence="1" type="ORF">PMG71_05760</name>
</gene>
<reference evidence="1 2" key="1">
    <citation type="submission" date="2023-01" db="EMBL/GenBank/DDBJ databases">
        <title>Novel diversity within Roseofilum (Cyanobacteria; Desertifilaceae) from marine benthic mats with descriptions of four novel species.</title>
        <authorList>
            <person name="Wang Y."/>
            <person name="Berthold D.E."/>
            <person name="Hu J."/>
            <person name="Lefler F.W."/>
            <person name="Laughinghouse H.D. IV."/>
        </authorList>
    </citation>
    <scope>NUCLEOTIDE SEQUENCE [LARGE SCALE GENOMIC DNA]</scope>
    <source>
        <strain evidence="1 2">BLCC-M154</strain>
    </source>
</reference>
<sequence length="65" mass="7848">MRRNVTRPQGMPEPPAEELRYRVIHPHPDLSKSISFKCWDCDRVWPAQEKFLEGYYPHQHFADRP</sequence>
<keyword evidence="2" id="KW-1185">Reference proteome</keyword>
<name>A0ABT7APW9_9CYAN</name>